<dbReference type="SMART" id="SM00101">
    <property type="entry name" value="14_3_3"/>
    <property type="match status" value="1"/>
</dbReference>
<dbReference type="SUPFAM" id="SSF48445">
    <property type="entry name" value="14-3-3 protein"/>
    <property type="match status" value="1"/>
</dbReference>
<evidence type="ECO:0000259" key="2">
    <source>
        <dbReference type="SMART" id="SM00101"/>
    </source>
</evidence>
<dbReference type="OrthoDB" id="1653034at2759"/>
<evidence type="ECO:0000313" key="4">
    <source>
        <dbReference type="Proteomes" id="UP000541444"/>
    </source>
</evidence>
<dbReference type="InterPro" id="IPR036815">
    <property type="entry name" value="14-3-3_dom_sf"/>
</dbReference>
<dbReference type="AlphaFoldDB" id="A0A7J7MG75"/>
<dbReference type="Gene3D" id="1.20.190.20">
    <property type="entry name" value="14-3-3 domain"/>
    <property type="match status" value="1"/>
</dbReference>
<keyword evidence="4" id="KW-1185">Reference proteome</keyword>
<name>A0A7J7MG75_9MAGN</name>
<comment type="similarity">
    <text evidence="1">Belongs to the 14-3-3 family.</text>
</comment>
<dbReference type="InterPro" id="IPR000308">
    <property type="entry name" value="14-3-3"/>
</dbReference>
<dbReference type="PRINTS" id="PR00305">
    <property type="entry name" value="1433ZETA"/>
</dbReference>
<dbReference type="Pfam" id="PF00244">
    <property type="entry name" value="14-3-3"/>
    <property type="match status" value="1"/>
</dbReference>
<organism evidence="3 4">
    <name type="scientific">Kingdonia uniflora</name>
    <dbReference type="NCBI Taxonomy" id="39325"/>
    <lineage>
        <taxon>Eukaryota</taxon>
        <taxon>Viridiplantae</taxon>
        <taxon>Streptophyta</taxon>
        <taxon>Embryophyta</taxon>
        <taxon>Tracheophyta</taxon>
        <taxon>Spermatophyta</taxon>
        <taxon>Magnoliopsida</taxon>
        <taxon>Ranunculales</taxon>
        <taxon>Circaeasteraceae</taxon>
        <taxon>Kingdonia</taxon>
    </lineage>
</organism>
<evidence type="ECO:0000256" key="1">
    <source>
        <dbReference type="ARBA" id="ARBA00006141"/>
    </source>
</evidence>
<dbReference type="InterPro" id="IPR023410">
    <property type="entry name" value="14-3-3_domain"/>
</dbReference>
<gene>
    <name evidence="3" type="ORF">GIB67_023696</name>
</gene>
<sequence>MASTTAEADLSPTQPIRLGLDLNFSIFYYEILNSVKRSCHLAKLAFDEAISEFDSLSEESYKDNTLIMQLLKDNLLLWTSNIPDNGEDAQKMETFAKAD</sequence>
<feature type="domain" description="14-3-3" evidence="2">
    <location>
        <begin position="1"/>
        <end position="92"/>
    </location>
</feature>
<accession>A0A7J7MG75</accession>
<dbReference type="EMBL" id="JACGCM010001549">
    <property type="protein sequence ID" value="KAF6153919.1"/>
    <property type="molecule type" value="Genomic_DNA"/>
</dbReference>
<dbReference type="Proteomes" id="UP000541444">
    <property type="component" value="Unassembled WGS sequence"/>
</dbReference>
<comment type="caution">
    <text evidence="3">The sequence shown here is derived from an EMBL/GenBank/DDBJ whole genome shotgun (WGS) entry which is preliminary data.</text>
</comment>
<protein>
    <recommendedName>
        <fullName evidence="2">14-3-3 domain-containing protein</fullName>
    </recommendedName>
</protein>
<proteinExistence type="inferred from homology"/>
<dbReference type="PANTHER" id="PTHR18860">
    <property type="entry name" value="14-3-3 PROTEIN"/>
    <property type="match status" value="1"/>
</dbReference>
<evidence type="ECO:0000313" key="3">
    <source>
        <dbReference type="EMBL" id="KAF6153919.1"/>
    </source>
</evidence>
<reference evidence="3 4" key="1">
    <citation type="journal article" date="2020" name="IScience">
        <title>Genome Sequencing of the Endangered Kingdonia uniflora (Circaeasteraceae, Ranunculales) Reveals Potential Mechanisms of Evolutionary Specialization.</title>
        <authorList>
            <person name="Sun Y."/>
            <person name="Deng T."/>
            <person name="Zhang A."/>
            <person name="Moore M.J."/>
            <person name="Landis J.B."/>
            <person name="Lin N."/>
            <person name="Zhang H."/>
            <person name="Zhang X."/>
            <person name="Huang J."/>
            <person name="Zhang X."/>
            <person name="Sun H."/>
            <person name="Wang H."/>
        </authorList>
    </citation>
    <scope>NUCLEOTIDE SEQUENCE [LARGE SCALE GENOMIC DNA]</scope>
    <source>
        <strain evidence="3">TB1705</strain>
        <tissue evidence="3">Leaf</tissue>
    </source>
</reference>